<feature type="compositionally biased region" description="Polar residues" evidence="7">
    <location>
        <begin position="1742"/>
        <end position="1754"/>
    </location>
</feature>
<evidence type="ECO:0000313" key="10">
    <source>
        <dbReference type="Proteomes" id="UP001642360"/>
    </source>
</evidence>
<name>A0ABC8QLG5_9AQUA</name>
<evidence type="ECO:0000256" key="2">
    <source>
        <dbReference type="ARBA" id="ARBA00022540"/>
    </source>
</evidence>
<evidence type="ECO:0000256" key="7">
    <source>
        <dbReference type="SAM" id="MobiDB-lite"/>
    </source>
</evidence>
<feature type="region of interest" description="Disordered" evidence="7">
    <location>
        <begin position="111"/>
        <end position="153"/>
    </location>
</feature>
<feature type="region of interest" description="Disordered" evidence="7">
    <location>
        <begin position="694"/>
        <end position="713"/>
    </location>
</feature>
<dbReference type="InterPro" id="IPR016024">
    <property type="entry name" value="ARM-type_fold"/>
</dbReference>
<dbReference type="GO" id="GO:0003743">
    <property type="term" value="F:translation initiation factor activity"/>
    <property type="evidence" value="ECO:0007669"/>
    <property type="project" value="UniProtKB-KW"/>
</dbReference>
<dbReference type="Gene3D" id="1.25.40.180">
    <property type="match status" value="2"/>
</dbReference>
<feature type="compositionally biased region" description="Basic and acidic residues" evidence="7">
    <location>
        <begin position="1698"/>
        <end position="1738"/>
    </location>
</feature>
<evidence type="ECO:0000313" key="9">
    <source>
        <dbReference type="EMBL" id="CAK9133473.1"/>
    </source>
</evidence>
<evidence type="ECO:0000256" key="6">
    <source>
        <dbReference type="ARBA" id="ARBA00075135"/>
    </source>
</evidence>
<feature type="region of interest" description="Disordered" evidence="7">
    <location>
        <begin position="1055"/>
        <end position="1090"/>
    </location>
</feature>
<accession>A0ABC8QLG5</accession>
<feature type="region of interest" description="Disordered" evidence="7">
    <location>
        <begin position="770"/>
        <end position="803"/>
    </location>
</feature>
<reference evidence="9 10" key="1">
    <citation type="submission" date="2024-02" db="EMBL/GenBank/DDBJ databases">
        <authorList>
            <person name="Vignale AGUSTIN F."/>
            <person name="Sosa J E."/>
            <person name="Modenutti C."/>
        </authorList>
    </citation>
    <scope>NUCLEOTIDE SEQUENCE [LARGE SCALE GENOMIC DNA]</scope>
</reference>
<dbReference type="PANTHER" id="PTHR23253:SF9">
    <property type="entry name" value="EUKARYOTIC TRANSLATION INITIATION FACTOR 4 GAMMA 2"/>
    <property type="match status" value="1"/>
</dbReference>
<feature type="compositionally biased region" description="Basic and acidic residues" evidence="7">
    <location>
        <begin position="1180"/>
        <end position="1195"/>
    </location>
</feature>
<protein>
    <recommendedName>
        <fullName evidence="5">Eukaryotic translation initiation factor 4G</fullName>
    </recommendedName>
    <alternativeName>
        <fullName evidence="6">Protein synthesis initiation factor 4G</fullName>
    </alternativeName>
</protein>
<dbReference type="GO" id="GO:0006417">
    <property type="term" value="P:regulation of translation"/>
    <property type="evidence" value="ECO:0007669"/>
    <property type="project" value="UniProtKB-KW"/>
</dbReference>
<evidence type="ECO:0000256" key="4">
    <source>
        <dbReference type="ARBA" id="ARBA00022917"/>
    </source>
</evidence>
<feature type="compositionally biased region" description="Low complexity" evidence="7">
    <location>
        <begin position="137"/>
        <end position="153"/>
    </location>
</feature>
<dbReference type="Pfam" id="PF02847">
    <property type="entry name" value="MA3"/>
    <property type="match status" value="1"/>
</dbReference>
<dbReference type="EMBL" id="CAUOFW020000026">
    <property type="protein sequence ID" value="CAK9133473.1"/>
    <property type="molecule type" value="Genomic_DNA"/>
</dbReference>
<feature type="compositionally biased region" description="Polar residues" evidence="7">
    <location>
        <begin position="58"/>
        <end position="75"/>
    </location>
</feature>
<feature type="region of interest" description="Disordered" evidence="7">
    <location>
        <begin position="990"/>
        <end position="1023"/>
    </location>
</feature>
<feature type="region of interest" description="Disordered" evidence="7">
    <location>
        <begin position="1170"/>
        <end position="1200"/>
    </location>
</feature>
<feature type="compositionally biased region" description="Low complexity" evidence="7">
    <location>
        <begin position="46"/>
        <end position="57"/>
    </location>
</feature>
<organism evidence="9 10">
    <name type="scientific">Ilex paraguariensis</name>
    <name type="common">yerba mate</name>
    <dbReference type="NCBI Taxonomy" id="185542"/>
    <lineage>
        <taxon>Eukaryota</taxon>
        <taxon>Viridiplantae</taxon>
        <taxon>Streptophyta</taxon>
        <taxon>Embryophyta</taxon>
        <taxon>Tracheophyta</taxon>
        <taxon>Spermatophyta</taxon>
        <taxon>Magnoliopsida</taxon>
        <taxon>eudicotyledons</taxon>
        <taxon>Gunneridae</taxon>
        <taxon>Pentapetalae</taxon>
        <taxon>asterids</taxon>
        <taxon>campanulids</taxon>
        <taxon>Aquifoliales</taxon>
        <taxon>Aquifoliaceae</taxon>
        <taxon>Ilex</taxon>
    </lineage>
</organism>
<dbReference type="SMART" id="SM00543">
    <property type="entry name" value="MIF4G"/>
    <property type="match status" value="1"/>
</dbReference>
<dbReference type="FunFam" id="1.25.40.180:FF:000024">
    <property type="entry name" value="Eukaryotic translation initiation factor 4G"/>
    <property type="match status" value="1"/>
</dbReference>
<proteinExistence type="inferred from homology"/>
<comment type="caution">
    <text evidence="9">The sequence shown here is derived from an EMBL/GenBank/DDBJ whole genome shotgun (WGS) entry which is preliminary data.</text>
</comment>
<feature type="region of interest" description="Disordered" evidence="7">
    <location>
        <begin position="1403"/>
        <end position="1430"/>
    </location>
</feature>
<keyword evidence="10" id="KW-1185">Reference proteome</keyword>
<dbReference type="Pfam" id="PF02854">
    <property type="entry name" value="MIF4G"/>
    <property type="match status" value="1"/>
</dbReference>
<sequence>MSLNQSRADKSESSQHRKSSRSGSFNQQRNSGGRGKGGGGAPAPPTSWSSSLSLNQSFKKCNNAQGGQSRTSVLDSNSNSNNASADRIVQNGAHFQPPLHADAPLIGANVKPTDVSTQKSTRPIPKVPSSNAATVMSDTTAPTTPAKAPADASKSFPFQFGSISPGLMNGMQIPARTSSAPPNLDEQNRDQARHDLLRAGLTLPMPSIPIPKQQLPRKDAGTVDQSNTDETHPTPKVKRGVQVSAASHVVETQKPSVHTIPGISMQIPFHQPQVPSQSNTGETNPTHKVKRDVQVSVASPVVQTQKPSVHPIPGVSLQIPFHQPHVPIQFGGSSPQIESQGMTGTSLPMPVPLHLQMGNLPQVQQPVFVAGLQPHPMQTQGIMHQGHGLNFSSSMGPQLPPQLGNLGIGITQQFSQQQAGNFGSTRKTVKITHPDTHEELRLDGSSGQRTHPNVPPISQPIPLFPPAHPINYYPNTYNASSPFFPAPNSLPSSNTSFTPISQAPRFYNQVSQGPPTASFIHSSALNSISVDKTNALLHGIAKLSTLDHSSKVHNIASSPSSTSIHVTVKPAAASHGEKAADTSLSVSSSAVEKSLFPKLPWSHGVARSSYPQQDCETLSQSSLQQSKFGIEPTSTSVHGASEQSVAVPSSVSTEIPMLNSFSAPLGHTEDSAPVPPSSTSSTPRETIKFDFIKDPPRKLGKEGQSLPQNQIGGLSSSFPSLSFQSMENSYSLDRGIPGNVEVKITPDSSGNSGVCLETTRESLATIRVATPDASDSRSDCSGEGTTQKSSEMFDAGTSVDTSLNDQQSKLETVGTKEQEEIVLPKGSKQYGNSLETCSESISVEPSKVTSQIEQSSGQGVTVAGFEIGSSEIAQRELKEPVGFHTQDDIDKVAENFVTSTFTVQDAINIKPSPSALDLSTISLGDKVSIVNISLTGNDGIWTEEVDGTTSGMLDQHSACASVPPLSEATLKFEGEGADKISAGLVSLSALGSKDKPLPEPNRGKSVAKRSRHRKELHQKADAAGTTSDICMAYKGPKENKETVISAESMESSSSISLKQAYGDSSQEHVVSSKNVDQSKAEPDNWEDAADISTPKLETYDEGKHDHGGLKHQGEDEIGVMARKYTRDFLLIFAEQCIDLPDGFDIAYDLAEALIVSNLNVRREPYPSPGRVVDRLAGGPRLDRRGSGIGNDDKWSKVPGPLASGGDMRIDIGYGGNVVGLRPGQGGNYGVLRTPRAQTPVQYVGGILSGPMQSLGSQGGVQRNGPDSDRWQRATSFQKGLIPSPHTPSLVMHKAEKKYEVGKVTDEEQAKQRQLKGILNKLTPQNFEKLFEQVKQVKIDNAVTLTGVISQIFDKALMEPTFCEMYANFCSHLAGDLPDLNVGNEKITFKRLLLNKCQEEFERGEREQEEANKADEEGDVKQSEQEREEKRIQARRRMLGNIRLIGELYKKKMLTERIMHECINKLLGQPENPDEEDVEALCKLMSTIGVMIDHPKAKERMDGYFDMMARLSNNMKLSSRVRFMLKDAIDLRKNKWQQRRKVEGPKKIEEVHRDAAQERQAQVSRLARAPSISSSVRRNQTMDFVHRGSNMLPSPSAQMGGFRGVSQHLRGYGAHDVRFDDRLSFENRTLSVPLPQRPIGDDSITLGPQGGLARGMSNRGLPSIPSTPLADTPGPGDSRRMTGGLNGYNSALERTAYGPREDLTQRYIPERFASRSANDTRERNIDDEKDTSNTDRSFDRALPTSSPRQNWGPTLMQNVSSDKVFSEKNLEDMSMAAIKEFYSARDENEVALCIKDMNAPSFYPSMISIWVTDSFEMKDRERDLLAKLLINLAKSKDVMISQDQLLKGFASVLTTLEDVVNDAPRAAEFLGCILAKLILENVIRYPDIGQLIYEGGEEKGRLVEIGLAAEVLGRMLEIIKSEKGDSALNEILTSSSLSVENFRPPESNKTWRLDEFLFSLVK</sequence>
<feature type="compositionally biased region" description="Low complexity" evidence="7">
    <location>
        <begin position="21"/>
        <end position="31"/>
    </location>
</feature>
<dbReference type="InterPro" id="IPR003890">
    <property type="entry name" value="MIF4G-like_typ-3"/>
</dbReference>
<evidence type="ECO:0000256" key="3">
    <source>
        <dbReference type="ARBA" id="ARBA00022845"/>
    </source>
</evidence>
<evidence type="ECO:0000256" key="1">
    <source>
        <dbReference type="ARBA" id="ARBA00005775"/>
    </source>
</evidence>
<keyword evidence="2" id="KW-0396">Initiation factor</keyword>
<dbReference type="Proteomes" id="UP001642360">
    <property type="component" value="Unassembled WGS sequence"/>
</dbReference>
<dbReference type="FunFam" id="1.25.40.180:FF:000034">
    <property type="entry name" value="Eukaryotic translation initiation factor 4G"/>
    <property type="match status" value="1"/>
</dbReference>
<keyword evidence="3" id="KW-0810">Translation regulation</keyword>
<feature type="compositionally biased region" description="Gly residues" evidence="7">
    <location>
        <begin position="32"/>
        <end position="41"/>
    </location>
</feature>
<feature type="domain" description="MI" evidence="8">
    <location>
        <begin position="1768"/>
        <end position="1892"/>
    </location>
</feature>
<gene>
    <name evidence="9" type="ORF">ILEXP_LOCUS387</name>
</gene>
<feature type="compositionally biased region" description="Polar residues" evidence="7">
    <location>
        <begin position="1062"/>
        <end position="1075"/>
    </location>
</feature>
<feature type="region of interest" description="Disordered" evidence="7">
    <location>
        <begin position="612"/>
        <end position="684"/>
    </location>
</feature>
<feature type="region of interest" description="Disordered" evidence="7">
    <location>
        <begin position="203"/>
        <end position="240"/>
    </location>
</feature>
<dbReference type="SMART" id="SM00544">
    <property type="entry name" value="MA3"/>
    <property type="match status" value="1"/>
</dbReference>
<evidence type="ECO:0000259" key="8">
    <source>
        <dbReference type="PROSITE" id="PS51366"/>
    </source>
</evidence>
<feature type="region of interest" description="Disordered" evidence="7">
    <location>
        <begin position="1633"/>
        <end position="1754"/>
    </location>
</feature>
<feature type="region of interest" description="Disordered" evidence="7">
    <location>
        <begin position="1"/>
        <end position="84"/>
    </location>
</feature>
<dbReference type="PANTHER" id="PTHR23253">
    <property type="entry name" value="EUKARYOTIC TRANSLATION INITIATION FACTOR 4 GAMMA"/>
    <property type="match status" value="1"/>
</dbReference>
<feature type="compositionally biased region" description="Basic residues" evidence="7">
    <location>
        <begin position="1005"/>
        <end position="1016"/>
    </location>
</feature>
<comment type="similarity">
    <text evidence="1">Belongs to the eukaryotic initiation factor 4G family.</text>
</comment>
<dbReference type="PROSITE" id="PS51366">
    <property type="entry name" value="MI"/>
    <property type="match status" value="1"/>
</dbReference>
<evidence type="ECO:0000256" key="5">
    <source>
        <dbReference type="ARBA" id="ARBA00067320"/>
    </source>
</evidence>
<keyword evidence="4" id="KW-0648">Protein biosynthesis</keyword>
<dbReference type="InterPro" id="IPR003891">
    <property type="entry name" value="Initiation_fac_eIF4g_MI"/>
</dbReference>
<dbReference type="SUPFAM" id="SSF48371">
    <property type="entry name" value="ARM repeat"/>
    <property type="match status" value="2"/>
</dbReference>
<feature type="compositionally biased region" description="Polar residues" evidence="7">
    <location>
        <begin position="612"/>
        <end position="653"/>
    </location>
</feature>